<dbReference type="InterPro" id="IPR050889">
    <property type="entry name" value="Dendritic_Spine_Reg/Scaffold"/>
</dbReference>
<dbReference type="InterPro" id="IPR036770">
    <property type="entry name" value="Ankyrin_rpt-contain_sf"/>
</dbReference>
<keyword evidence="2" id="KW-0040">ANK repeat</keyword>
<proteinExistence type="predicted"/>
<dbReference type="AlphaFoldDB" id="A0A848GW78"/>
<feature type="transmembrane region" description="Helical" evidence="4">
    <location>
        <begin position="38"/>
        <end position="55"/>
    </location>
</feature>
<feature type="transmembrane region" description="Helical" evidence="4">
    <location>
        <begin position="67"/>
        <end position="100"/>
    </location>
</feature>
<feature type="transmembrane region" description="Helical" evidence="4">
    <location>
        <begin position="196"/>
        <end position="216"/>
    </location>
</feature>
<feature type="transmembrane region" description="Helical" evidence="4">
    <location>
        <begin position="148"/>
        <end position="169"/>
    </location>
</feature>
<keyword evidence="4" id="KW-0812">Transmembrane</keyword>
<evidence type="ECO:0000313" key="6">
    <source>
        <dbReference type="Proteomes" id="UP000541185"/>
    </source>
</evidence>
<dbReference type="PANTHER" id="PTHR24166:SF48">
    <property type="entry name" value="PROTEIN VAPYRIN"/>
    <property type="match status" value="1"/>
</dbReference>
<gene>
    <name evidence="5" type="ORF">HHL11_02505</name>
</gene>
<keyword evidence="1" id="KW-0677">Repeat</keyword>
<dbReference type="InterPro" id="IPR002110">
    <property type="entry name" value="Ankyrin_rpt"/>
</dbReference>
<name>A0A848GW78_9BURK</name>
<dbReference type="PANTHER" id="PTHR24166">
    <property type="entry name" value="ROLLING PEBBLES, ISOFORM B"/>
    <property type="match status" value="1"/>
</dbReference>
<feature type="transmembrane region" description="Helical" evidence="4">
    <location>
        <begin position="228"/>
        <end position="251"/>
    </location>
</feature>
<evidence type="ECO:0000256" key="3">
    <source>
        <dbReference type="SAM" id="MobiDB-lite"/>
    </source>
</evidence>
<dbReference type="Gene3D" id="1.25.40.20">
    <property type="entry name" value="Ankyrin repeat-containing domain"/>
    <property type="match status" value="2"/>
</dbReference>
<dbReference type="Proteomes" id="UP000541185">
    <property type="component" value="Unassembled WGS sequence"/>
</dbReference>
<feature type="region of interest" description="Disordered" evidence="3">
    <location>
        <begin position="726"/>
        <end position="749"/>
    </location>
</feature>
<evidence type="ECO:0000256" key="1">
    <source>
        <dbReference type="ARBA" id="ARBA00022737"/>
    </source>
</evidence>
<keyword evidence="6" id="KW-1185">Reference proteome</keyword>
<sequence length="749" mass="81429">MVSWSDLGASLRASPRVALRWDLVWVVARRLFFSRVSFGYALAVLLLFLAGRILFDLTEEGQVPAPLVALLLAGPAIFAVASAFLVPWACWVLIPAVSLVLPEHMALPPPQVDEEPPFTQYLLWAVPLVGSALLLAGLSFVPWLDHGWAGWVFAFACSVVLGLAALTLFTRTALAAHYEGEEIRAFLRVTRRPRRFLVLPVALAIGWGACALLRLVDRVLPDPPLLAWIALDLLMALLALLAAITCTGAVLRSAGRLQDVESDNSSAANSTQATTMDSEGPRFYVPTRPMVIPRRPRRGRKPKARLSWIGSTLRITGVFAALAGAAYLARLPLADWYLAHDPAYVTATETLDRMHGDTGHRFGPILDPNVLEQRLRAGYIVAGCNGDLERAGRLEWLGVPQDVDHMRLLACAACNYQKEAAAWVLETQPTLRPGLVVMASNGDRRKPRSALSCAARNNDLALARQLLARGARVRDLDGPYSAVAVAAAQQNWEMVRLLLQKDPAAADAATFAGLDAAYARDPNRPAEVLPRLLAPGSDLRAVDRQGRNLFHWAAMRHDLATARELVQRARPDAVQQALQRPDRQGALPWMYVLRKAERDAQPLSADAAELLHLLLPPGADVNQALPRSLEPIPGDNFPPGWSAGAASLNLPAARAVLGPELDFGLLPEDPSRWWNFAGAAQAEDFVRGLSPAQLDRVEHPQAPSGLEPRRLSDALAEAGWGELAAQVRKAQQGHRGAPAHRAEPPQSRP</sequence>
<protein>
    <submittedName>
        <fullName evidence="5">Ankyrin repeat domain-containing protein</fullName>
    </submittedName>
</protein>
<dbReference type="SUPFAM" id="SSF48403">
    <property type="entry name" value="Ankyrin repeat"/>
    <property type="match status" value="1"/>
</dbReference>
<keyword evidence="4" id="KW-0472">Membrane</keyword>
<keyword evidence="4" id="KW-1133">Transmembrane helix</keyword>
<dbReference type="EMBL" id="JABBFX010000001">
    <property type="protein sequence ID" value="NML42604.1"/>
    <property type="molecule type" value="Genomic_DNA"/>
</dbReference>
<reference evidence="5 6" key="1">
    <citation type="submission" date="2020-04" db="EMBL/GenBank/DDBJ databases">
        <title>Ramlibacter sp. G-1-2-2 isolated from soil.</title>
        <authorList>
            <person name="Dahal R.H."/>
        </authorList>
    </citation>
    <scope>NUCLEOTIDE SEQUENCE [LARGE SCALE GENOMIC DNA]</scope>
    <source>
        <strain evidence="5 6">G-1-2-2</strain>
    </source>
</reference>
<evidence type="ECO:0000313" key="5">
    <source>
        <dbReference type="EMBL" id="NML42604.1"/>
    </source>
</evidence>
<comment type="caution">
    <text evidence="5">The sequence shown here is derived from an EMBL/GenBank/DDBJ whole genome shotgun (WGS) entry which is preliminary data.</text>
</comment>
<accession>A0A848GW78</accession>
<feature type="transmembrane region" description="Helical" evidence="4">
    <location>
        <begin position="306"/>
        <end position="329"/>
    </location>
</feature>
<feature type="transmembrane region" description="Helical" evidence="4">
    <location>
        <begin position="121"/>
        <end position="142"/>
    </location>
</feature>
<evidence type="ECO:0000256" key="2">
    <source>
        <dbReference type="ARBA" id="ARBA00023043"/>
    </source>
</evidence>
<dbReference type="SMART" id="SM00248">
    <property type="entry name" value="ANK"/>
    <property type="match status" value="4"/>
</dbReference>
<organism evidence="5 6">
    <name type="scientific">Ramlibacter agri</name>
    <dbReference type="NCBI Taxonomy" id="2728837"/>
    <lineage>
        <taxon>Bacteria</taxon>
        <taxon>Pseudomonadati</taxon>
        <taxon>Pseudomonadota</taxon>
        <taxon>Betaproteobacteria</taxon>
        <taxon>Burkholderiales</taxon>
        <taxon>Comamonadaceae</taxon>
        <taxon>Ramlibacter</taxon>
    </lineage>
</organism>
<evidence type="ECO:0000256" key="4">
    <source>
        <dbReference type="SAM" id="Phobius"/>
    </source>
</evidence>
<dbReference type="RefSeq" id="WP_169416819.1">
    <property type="nucleotide sequence ID" value="NZ_JABBFX010000001.1"/>
</dbReference>